<dbReference type="AlphaFoldDB" id="A0A317FCZ6"/>
<evidence type="ECO:0000313" key="5">
    <source>
        <dbReference type="EMBL" id="PWS35408.1"/>
    </source>
</evidence>
<dbReference type="PANTHER" id="PTHR16263:SF4">
    <property type="entry name" value="TETRATRICOPEPTIDE REPEAT PROTEIN 38"/>
    <property type="match status" value="1"/>
</dbReference>
<proteinExistence type="inferred from homology"/>
<dbReference type="PANTHER" id="PTHR16263">
    <property type="entry name" value="TETRATRICOPEPTIDE REPEAT PROTEIN 38"/>
    <property type="match status" value="1"/>
</dbReference>
<evidence type="ECO:0000313" key="6">
    <source>
        <dbReference type="Proteomes" id="UP000245765"/>
    </source>
</evidence>
<comment type="caution">
    <text evidence="5">The sequence shown here is derived from an EMBL/GenBank/DDBJ whole genome shotgun (WGS) entry which is preliminary data.</text>
</comment>
<dbReference type="Proteomes" id="UP000245765">
    <property type="component" value="Unassembled WGS sequence"/>
</dbReference>
<protein>
    <recommendedName>
        <fullName evidence="2">Tetratricopeptide repeat protein 38</fullName>
    </recommendedName>
</protein>
<evidence type="ECO:0000256" key="4">
    <source>
        <dbReference type="ARBA" id="ARBA00022803"/>
    </source>
</evidence>
<keyword evidence="4" id="KW-0802">TPR repeat</keyword>
<keyword evidence="3" id="KW-0677">Repeat</keyword>
<dbReference type="InterPro" id="IPR011990">
    <property type="entry name" value="TPR-like_helical_dom_sf"/>
</dbReference>
<dbReference type="Gene3D" id="1.25.40.10">
    <property type="entry name" value="Tetratricopeptide repeat domain"/>
    <property type="match status" value="1"/>
</dbReference>
<dbReference type="EMBL" id="QGNA01000004">
    <property type="protein sequence ID" value="PWS35408.1"/>
    <property type="molecule type" value="Genomic_DNA"/>
</dbReference>
<accession>A0A317FCZ6</accession>
<dbReference type="InterPro" id="IPR033891">
    <property type="entry name" value="TTC38"/>
</dbReference>
<evidence type="ECO:0000256" key="1">
    <source>
        <dbReference type="ARBA" id="ARBA00005857"/>
    </source>
</evidence>
<evidence type="ECO:0000256" key="3">
    <source>
        <dbReference type="ARBA" id="ARBA00022737"/>
    </source>
</evidence>
<sequence length="447" mass="48900">MPKDAQGLEMTAASDEAAQGFDRVIDGFLRYRFDTGARLKAALSLDPQAPLLQAMAGYSAMLAYDRAMVPRAEAALARAEAVAANARERAHLEALRAWSGGRPEAALGVWEQIVAEHPRDILAFRLHHFTAFWMGAPERMLGLVERILPQWSADIPGWGSVLACRCFANEECGNYTVAEHAGRAAVALDAGDLWATHGVAHVLEMQGRRAEGIAWLDAGEPHWAGGNNLMHHLWWHRAMFHIERAEFDAVLNLYDRRFRDHGSPVTQAMPDLYIDVQNAASMLWRLERQGVPVGDRWTELADKAEARIGDTLSAFTQPHWMMALAATGREAAAHRLLQAVEEAGRGNTAHAAILREAALPACLAALAHRQGRFADAVAALRPALGGLHRLGGSHAQQDVLEQLFLDSAMRAGLQADARLLLERVAGRHPVPPEHRIGYAEAARAVAH</sequence>
<organism evidence="5 6">
    <name type="scientific">Falsiroseomonas bella</name>
    <dbReference type="NCBI Taxonomy" id="2184016"/>
    <lineage>
        <taxon>Bacteria</taxon>
        <taxon>Pseudomonadati</taxon>
        <taxon>Pseudomonadota</taxon>
        <taxon>Alphaproteobacteria</taxon>
        <taxon>Acetobacterales</taxon>
        <taxon>Roseomonadaceae</taxon>
        <taxon>Falsiroseomonas</taxon>
    </lineage>
</organism>
<reference evidence="6" key="1">
    <citation type="submission" date="2018-05" db="EMBL/GenBank/DDBJ databases">
        <authorList>
            <person name="Du Z."/>
            <person name="Wang X."/>
        </authorList>
    </citation>
    <scope>NUCLEOTIDE SEQUENCE [LARGE SCALE GENOMIC DNA]</scope>
    <source>
        <strain evidence="6">CQN31</strain>
    </source>
</reference>
<dbReference type="CDD" id="cd05804">
    <property type="entry name" value="StaR_like"/>
    <property type="match status" value="1"/>
</dbReference>
<comment type="similarity">
    <text evidence="1">Belongs to the TTC38 family.</text>
</comment>
<keyword evidence="6" id="KW-1185">Reference proteome</keyword>
<name>A0A317FCZ6_9PROT</name>
<evidence type="ECO:0000256" key="2">
    <source>
        <dbReference type="ARBA" id="ARBA00019992"/>
    </source>
</evidence>
<gene>
    <name evidence="5" type="ORF">DFH01_17450</name>
</gene>